<dbReference type="GO" id="GO:0050660">
    <property type="term" value="F:flavin adenine dinucleotide binding"/>
    <property type="evidence" value="ECO:0007669"/>
    <property type="project" value="InterPro"/>
</dbReference>
<reference evidence="8" key="2">
    <citation type="submission" date="2017-10" db="EMBL/GenBank/DDBJ databases">
        <title>Ladona fulva Genome sequencing and assembly.</title>
        <authorList>
            <person name="Murali S."/>
            <person name="Richards S."/>
            <person name="Bandaranaike D."/>
            <person name="Bellair M."/>
            <person name="Blankenburg K."/>
            <person name="Chao H."/>
            <person name="Dinh H."/>
            <person name="Doddapaneni H."/>
            <person name="Dugan-Rocha S."/>
            <person name="Elkadiri S."/>
            <person name="Gnanaolivu R."/>
            <person name="Hernandez B."/>
            <person name="Skinner E."/>
            <person name="Javaid M."/>
            <person name="Lee S."/>
            <person name="Li M."/>
            <person name="Ming W."/>
            <person name="Munidasa M."/>
            <person name="Muniz J."/>
            <person name="Nguyen L."/>
            <person name="Hughes D."/>
            <person name="Osuji N."/>
            <person name="Pu L.-L."/>
            <person name="Puazo M."/>
            <person name="Qu C."/>
            <person name="Quiroz J."/>
            <person name="Raj R."/>
            <person name="Weissenberger G."/>
            <person name="Xin Y."/>
            <person name="Zou X."/>
            <person name="Han Y."/>
            <person name="Worley K."/>
            <person name="Muzny D."/>
            <person name="Gibbs R."/>
        </authorList>
    </citation>
    <scope>NUCLEOTIDE SEQUENCE</scope>
    <source>
        <strain evidence="8">Sampled in the wild</strain>
    </source>
</reference>
<dbReference type="EMBL" id="KZ308138">
    <property type="protein sequence ID" value="KAG8222592.1"/>
    <property type="molecule type" value="Genomic_DNA"/>
</dbReference>
<feature type="domain" description="Glucose-methanol-choline oxidoreductase N-terminal" evidence="6">
    <location>
        <begin position="134"/>
        <end position="157"/>
    </location>
</feature>
<dbReference type="InterPro" id="IPR000172">
    <property type="entry name" value="GMC_OxRdtase_N"/>
</dbReference>
<feature type="chain" id="PRO_5035435858" description="Glucose-methanol-choline oxidoreductase N-terminal domain-containing protein" evidence="5">
    <location>
        <begin position="20"/>
        <end position="626"/>
    </location>
</feature>
<keyword evidence="9" id="KW-1185">Reference proteome</keyword>
<dbReference type="InterPro" id="IPR012132">
    <property type="entry name" value="GMC_OxRdtase"/>
</dbReference>
<dbReference type="Gene3D" id="3.30.560.10">
    <property type="entry name" value="Glucose Oxidase, domain 3"/>
    <property type="match status" value="1"/>
</dbReference>
<dbReference type="Proteomes" id="UP000792457">
    <property type="component" value="Unassembled WGS sequence"/>
</dbReference>
<dbReference type="Gene3D" id="3.50.50.60">
    <property type="entry name" value="FAD/NAD(P)-binding domain"/>
    <property type="match status" value="1"/>
</dbReference>
<feature type="domain" description="Glucose-methanol-choline oxidoreductase N-terminal" evidence="7">
    <location>
        <begin position="317"/>
        <end position="331"/>
    </location>
</feature>
<evidence type="ECO:0000259" key="7">
    <source>
        <dbReference type="PROSITE" id="PS00624"/>
    </source>
</evidence>
<feature type="active site" description="Proton acceptor" evidence="2">
    <location>
        <position position="603"/>
    </location>
</feature>
<reference evidence="8" key="1">
    <citation type="submission" date="2013-04" db="EMBL/GenBank/DDBJ databases">
        <authorList>
            <person name="Qu J."/>
            <person name="Murali S.C."/>
            <person name="Bandaranaike D."/>
            <person name="Bellair M."/>
            <person name="Blankenburg K."/>
            <person name="Chao H."/>
            <person name="Dinh H."/>
            <person name="Doddapaneni H."/>
            <person name="Downs B."/>
            <person name="Dugan-Rocha S."/>
            <person name="Elkadiri S."/>
            <person name="Gnanaolivu R.D."/>
            <person name="Hernandez B."/>
            <person name="Javaid M."/>
            <person name="Jayaseelan J.C."/>
            <person name="Lee S."/>
            <person name="Li M."/>
            <person name="Ming W."/>
            <person name="Munidasa M."/>
            <person name="Muniz J."/>
            <person name="Nguyen L."/>
            <person name="Ongeri F."/>
            <person name="Osuji N."/>
            <person name="Pu L.-L."/>
            <person name="Puazo M."/>
            <person name="Qu C."/>
            <person name="Quiroz J."/>
            <person name="Raj R."/>
            <person name="Weissenberger G."/>
            <person name="Xin Y."/>
            <person name="Zou X."/>
            <person name="Han Y."/>
            <person name="Richards S."/>
            <person name="Worley K."/>
            <person name="Muzny D."/>
            <person name="Gibbs R."/>
        </authorList>
    </citation>
    <scope>NUCLEOTIDE SEQUENCE</scope>
    <source>
        <strain evidence="8">Sampled in the wild</strain>
    </source>
</reference>
<evidence type="ECO:0000256" key="4">
    <source>
        <dbReference type="RuleBase" id="RU003968"/>
    </source>
</evidence>
<dbReference type="SUPFAM" id="SSF54373">
    <property type="entry name" value="FAD-linked reductases, C-terminal domain"/>
    <property type="match status" value="1"/>
</dbReference>
<dbReference type="PROSITE" id="PS00624">
    <property type="entry name" value="GMC_OXRED_2"/>
    <property type="match status" value="1"/>
</dbReference>
<sequence length="626" mass="68671">MHPDAFLSAFLVLLVLTSADSISLSMIEKGLSYYFSHPRYSEGIPFDTTNVKAEYDFVIVGGGTAGCVMANRLSEIPGWQVLLLEAGGDEVFLGEIPLFVHYLQLGRFNWGFRTEQQAGICGANNGRLCSWPRGKCLGGSSSINYMIYTRGHAQDYDDWEALGNPGWGYRNILKYFKKSENAYLKDVAGAEDGLQSPFHGTGGFLDVQDVPFRLPAASAFVDGAQEIGMAYNKDYNGARMKGVGYIQATMRNGTRVSSSKAFLRPVRGRSNLHVAKNSHVTKIIMDAENKRAVGVEFERGGKRFKVLAKKEVILSAGAINSPQILMLSGIGPKQHLLEKGIKTVVDLPGVGENLQDHVTFSGQIFLLNAPVTILEERISSLKYLEDYGERHTGPFTLAGGVEVIGYVDGAVNTSASDRAAIELLMVSGSLALDEGFALRKGVGVSDYFYNRYFRPIHGRDAVSIFPVVLKPGSRGSIKLRNADPKDWPIMTANYYSDPRDREEMAAALERSMKIVKTKAFQRYGATIYDTAIPGCERHTFASADYWKCAVGQLTFPLHHQCGTAKMGPSTDTMAVVDNALRVHGVKNLRVVDASIMPTIPSAHIYAPVIMIAEKASDMIKITWRSL</sequence>
<feature type="active site" description="Proton donor" evidence="2">
    <location>
        <position position="559"/>
    </location>
</feature>
<feature type="signal peptide" evidence="5">
    <location>
        <begin position="1"/>
        <end position="19"/>
    </location>
</feature>
<dbReference type="PANTHER" id="PTHR11552">
    <property type="entry name" value="GLUCOSE-METHANOL-CHOLINE GMC OXIDOREDUCTASE"/>
    <property type="match status" value="1"/>
</dbReference>
<keyword evidence="3 4" id="KW-0274">FAD</keyword>
<evidence type="ECO:0000256" key="2">
    <source>
        <dbReference type="PIRSR" id="PIRSR000137-1"/>
    </source>
</evidence>
<evidence type="ECO:0000313" key="9">
    <source>
        <dbReference type="Proteomes" id="UP000792457"/>
    </source>
</evidence>
<protein>
    <recommendedName>
        <fullName evidence="6 7">Glucose-methanol-choline oxidoreductase N-terminal domain-containing protein</fullName>
    </recommendedName>
</protein>
<dbReference type="Pfam" id="PF05199">
    <property type="entry name" value="GMC_oxred_C"/>
    <property type="match status" value="1"/>
</dbReference>
<dbReference type="AlphaFoldDB" id="A0A8K0NUX6"/>
<dbReference type="Pfam" id="PF00732">
    <property type="entry name" value="GMC_oxred_N"/>
    <property type="match status" value="1"/>
</dbReference>
<dbReference type="GO" id="GO:0016614">
    <property type="term" value="F:oxidoreductase activity, acting on CH-OH group of donors"/>
    <property type="evidence" value="ECO:0007669"/>
    <property type="project" value="InterPro"/>
</dbReference>
<organism evidence="8 9">
    <name type="scientific">Ladona fulva</name>
    <name type="common">Scarce chaser dragonfly</name>
    <name type="synonym">Libellula fulva</name>
    <dbReference type="NCBI Taxonomy" id="123851"/>
    <lineage>
        <taxon>Eukaryota</taxon>
        <taxon>Metazoa</taxon>
        <taxon>Ecdysozoa</taxon>
        <taxon>Arthropoda</taxon>
        <taxon>Hexapoda</taxon>
        <taxon>Insecta</taxon>
        <taxon>Pterygota</taxon>
        <taxon>Palaeoptera</taxon>
        <taxon>Odonata</taxon>
        <taxon>Epiprocta</taxon>
        <taxon>Anisoptera</taxon>
        <taxon>Libelluloidea</taxon>
        <taxon>Libellulidae</taxon>
        <taxon>Ladona</taxon>
    </lineage>
</organism>
<accession>A0A8K0NUX6</accession>
<evidence type="ECO:0000259" key="6">
    <source>
        <dbReference type="PROSITE" id="PS00623"/>
    </source>
</evidence>
<dbReference type="InterPro" id="IPR036188">
    <property type="entry name" value="FAD/NAD-bd_sf"/>
</dbReference>
<dbReference type="SUPFAM" id="SSF51905">
    <property type="entry name" value="FAD/NAD(P)-binding domain"/>
    <property type="match status" value="1"/>
</dbReference>
<comment type="similarity">
    <text evidence="1 4">Belongs to the GMC oxidoreductase family.</text>
</comment>
<name>A0A8K0NUX6_LADFU</name>
<dbReference type="PIRSF" id="PIRSF000137">
    <property type="entry name" value="Alcohol_oxidase"/>
    <property type="match status" value="1"/>
</dbReference>
<evidence type="ECO:0000256" key="1">
    <source>
        <dbReference type="ARBA" id="ARBA00010790"/>
    </source>
</evidence>
<dbReference type="InterPro" id="IPR007867">
    <property type="entry name" value="GMC_OxRtase_C"/>
</dbReference>
<gene>
    <name evidence="8" type="ORF">J437_LFUL002584</name>
</gene>
<keyword evidence="5" id="KW-0732">Signal</keyword>
<comment type="caution">
    <text evidence="8">The sequence shown here is derived from an EMBL/GenBank/DDBJ whole genome shotgun (WGS) entry which is preliminary data.</text>
</comment>
<proteinExistence type="inferred from homology"/>
<dbReference type="PANTHER" id="PTHR11552:SF208">
    <property type="entry name" value="RE36204P-RELATED"/>
    <property type="match status" value="1"/>
</dbReference>
<dbReference type="PROSITE" id="PS00623">
    <property type="entry name" value="GMC_OXRED_1"/>
    <property type="match status" value="1"/>
</dbReference>
<feature type="binding site" evidence="3">
    <location>
        <position position="280"/>
    </location>
    <ligand>
        <name>FAD</name>
        <dbReference type="ChEBI" id="CHEBI:57692"/>
    </ligand>
</feature>
<evidence type="ECO:0000256" key="3">
    <source>
        <dbReference type="PIRSR" id="PIRSR000137-2"/>
    </source>
</evidence>
<keyword evidence="4" id="KW-0285">Flavoprotein</keyword>
<dbReference type="OrthoDB" id="269227at2759"/>
<comment type="cofactor">
    <cofactor evidence="3">
        <name>FAD</name>
        <dbReference type="ChEBI" id="CHEBI:57692"/>
    </cofactor>
</comment>
<evidence type="ECO:0000313" key="8">
    <source>
        <dbReference type="EMBL" id="KAG8222592.1"/>
    </source>
</evidence>
<evidence type="ECO:0000256" key="5">
    <source>
        <dbReference type="SAM" id="SignalP"/>
    </source>
</evidence>